<proteinExistence type="predicted"/>
<name>A0ABQ5XNM3_9GAMM</name>
<dbReference type="InterPro" id="IPR035093">
    <property type="entry name" value="RelE/ParE_toxin_dom_sf"/>
</dbReference>
<dbReference type="Gene3D" id="3.30.2310.20">
    <property type="entry name" value="RelE-like"/>
    <property type="match status" value="1"/>
</dbReference>
<gene>
    <name evidence="1" type="ORF">GCM10007901_10490</name>
</gene>
<dbReference type="PANTHER" id="PTHR40266">
    <property type="entry name" value="TOXIN HIGB-1"/>
    <property type="match status" value="1"/>
</dbReference>
<sequence length="92" mass="10660">MIKTFRHKGIKEFFLTGSTRGIQTTHANRLRLQLGRLDKALEPKDMNVPGWKLHPLRGDLGGHWAVWVNGNWRLTFAFEDGDAVLVDYQDYH</sequence>
<dbReference type="SUPFAM" id="SSF143011">
    <property type="entry name" value="RelE-like"/>
    <property type="match status" value="1"/>
</dbReference>
<dbReference type="EMBL" id="BSOB01000010">
    <property type="protein sequence ID" value="GLQ92098.1"/>
    <property type="molecule type" value="Genomic_DNA"/>
</dbReference>
<protein>
    <submittedName>
        <fullName evidence="1">Protein killer protein</fullName>
    </submittedName>
</protein>
<evidence type="ECO:0000313" key="1">
    <source>
        <dbReference type="EMBL" id="GLQ92098.1"/>
    </source>
</evidence>
<evidence type="ECO:0000313" key="2">
    <source>
        <dbReference type="Proteomes" id="UP001156670"/>
    </source>
</evidence>
<dbReference type="Proteomes" id="UP001156670">
    <property type="component" value="Unassembled WGS sequence"/>
</dbReference>
<comment type="caution">
    <text evidence="1">The sequence shown here is derived from an EMBL/GenBank/DDBJ whole genome shotgun (WGS) entry which is preliminary data.</text>
</comment>
<reference evidence="2" key="1">
    <citation type="journal article" date="2019" name="Int. J. Syst. Evol. Microbiol.">
        <title>The Global Catalogue of Microorganisms (GCM) 10K type strain sequencing project: providing services to taxonomists for standard genome sequencing and annotation.</title>
        <authorList>
            <consortium name="The Broad Institute Genomics Platform"/>
            <consortium name="The Broad Institute Genome Sequencing Center for Infectious Disease"/>
            <person name="Wu L."/>
            <person name="Ma J."/>
        </authorList>
    </citation>
    <scope>NUCLEOTIDE SEQUENCE [LARGE SCALE GENOMIC DNA]</scope>
    <source>
        <strain evidence="2">NBRC 111980</strain>
    </source>
</reference>
<dbReference type="InterPro" id="IPR007711">
    <property type="entry name" value="HigB-1"/>
</dbReference>
<accession>A0ABQ5XNM3</accession>
<keyword evidence="2" id="KW-1185">Reference proteome</keyword>
<dbReference type="RefSeq" id="WP_284319851.1">
    <property type="nucleotide sequence ID" value="NZ_BSOB01000010.1"/>
</dbReference>
<dbReference type="PANTHER" id="PTHR40266:SF2">
    <property type="entry name" value="TOXIN HIGB-1"/>
    <property type="match status" value="1"/>
</dbReference>
<organism evidence="1 2">
    <name type="scientific">Dyella acidisoli</name>
    <dbReference type="NCBI Taxonomy" id="1867834"/>
    <lineage>
        <taxon>Bacteria</taxon>
        <taxon>Pseudomonadati</taxon>
        <taxon>Pseudomonadota</taxon>
        <taxon>Gammaproteobacteria</taxon>
        <taxon>Lysobacterales</taxon>
        <taxon>Rhodanobacteraceae</taxon>
        <taxon>Dyella</taxon>
    </lineage>
</organism>
<dbReference type="Pfam" id="PF05015">
    <property type="entry name" value="HigB-like_toxin"/>
    <property type="match status" value="1"/>
</dbReference>